<evidence type="ECO:0000256" key="1">
    <source>
        <dbReference type="SAM" id="Phobius"/>
    </source>
</evidence>
<feature type="transmembrane region" description="Helical" evidence="1">
    <location>
        <begin position="261"/>
        <end position="285"/>
    </location>
</feature>
<dbReference type="Gene3D" id="1.10.3210.10">
    <property type="entry name" value="Hypothetical protein af1432"/>
    <property type="match status" value="1"/>
</dbReference>
<name>A0A7G9B2H0_9FIRM</name>
<feature type="domain" description="GGDEF" evidence="2">
    <location>
        <begin position="493"/>
        <end position="624"/>
    </location>
</feature>
<dbReference type="SUPFAM" id="SSF55781">
    <property type="entry name" value="GAF domain-like"/>
    <property type="match status" value="1"/>
</dbReference>
<dbReference type="Pfam" id="PF16927">
    <property type="entry name" value="HisKA_7TM"/>
    <property type="match status" value="1"/>
</dbReference>
<feature type="transmembrane region" description="Helical" evidence="1">
    <location>
        <begin position="228"/>
        <end position="249"/>
    </location>
</feature>
<sequence>MMTHSIPYLFVNTIALSCFALMFTTFLAAKKTPEIRAFMAVLAGSILWSGGAILMRLQMWPGMEFWYYVSIVSLFSLEWLFYLFVHNFSRQRGKFMLILWTVLTIAIWPGTISGFYLAPPTPTVTASGGTVFTYSTNWHILIPCVLFVAIIISTLQLLFQIIREQGIHSPGIRVIVIGGLVMLVGNLMQIGIPGNTFPYDALAGICFACLLMSALYKRRMFRMTLVISRSLLMIVLVVICVLASIYVIAPLEQFLTTSIGMAVSSATTVVAIFFALILSMSYLLTKRLIDSIFTREEQQNKLLKQFTADATQTLDTGEIMAKLANAIREEIPIEQVYICLAEKDHFAARYCSSPLASLSFTISRTSPQISYLRDQEPYLIMSEFRSNPLYLSVWEEEKDLFRRLNIDCVFAMRDGKDIVGLILLAASDRNRSFSYVEISFLETISSVASIAMKNAGLYEKMFREARIDSLTNVFNYRYFVEKVAEQFNACKGDCISLMFLDIDDFKLYNQLYGVAEGDAALRAVASVISQCTGERGMVFRTSGKVFAALLPRTDARTAETMAREMQSRIAQVNRDNQKKAITVSVGICAAPYAAATAKELRDNVDMAVYSAKRSGKNRISVFRGAKALPQKLTERTNAVVEQIEREDNNVYRNALSMISALTAAIDAKDHYTYDHSKNVAYYAAMLATAAGFNDEQVRMIYSAGLLHDIGKISIPEDILNKKGKLSDEEFRVMQSHVNNSIEMIRHLPDMDYLIPAAIGHHERWDGRGYPRGIAGKQIPVSARCLAIADVFDAMTTDRPYRSGLPTEYALQQIEQGAGTQFDPDLARIFVSLVREKEIPVACRSRVE</sequence>
<dbReference type="Proteomes" id="UP000515960">
    <property type="component" value="Chromosome"/>
</dbReference>
<dbReference type="Gene3D" id="3.30.70.270">
    <property type="match status" value="1"/>
</dbReference>
<gene>
    <name evidence="5" type="ORF">H8790_09765</name>
</gene>
<evidence type="ECO:0000259" key="4">
    <source>
        <dbReference type="PROSITE" id="PS51832"/>
    </source>
</evidence>
<dbReference type="PROSITE" id="PS51831">
    <property type="entry name" value="HD"/>
    <property type="match status" value="1"/>
</dbReference>
<protein>
    <submittedName>
        <fullName evidence="5">Diguanylate cyclase</fullName>
    </submittedName>
</protein>
<evidence type="ECO:0000313" key="6">
    <source>
        <dbReference type="Proteomes" id="UP000515960"/>
    </source>
</evidence>
<feature type="transmembrane region" description="Helical" evidence="1">
    <location>
        <begin position="197"/>
        <end position="216"/>
    </location>
</feature>
<feature type="transmembrane region" description="Helical" evidence="1">
    <location>
        <begin position="40"/>
        <end position="59"/>
    </location>
</feature>
<reference evidence="5 6" key="1">
    <citation type="submission" date="2020-08" db="EMBL/GenBank/DDBJ databases">
        <authorList>
            <person name="Liu C."/>
            <person name="Sun Q."/>
        </authorList>
    </citation>
    <scope>NUCLEOTIDE SEQUENCE [LARGE SCALE GENOMIC DNA]</scope>
    <source>
        <strain evidence="5 6">NSJ-62</strain>
    </source>
</reference>
<feature type="transmembrane region" description="Helical" evidence="1">
    <location>
        <begin position="138"/>
        <end position="159"/>
    </location>
</feature>
<dbReference type="RefSeq" id="WP_187332342.1">
    <property type="nucleotide sequence ID" value="NZ_CP060490.1"/>
</dbReference>
<feature type="transmembrane region" description="Helical" evidence="1">
    <location>
        <begin position="6"/>
        <end position="28"/>
    </location>
</feature>
<evidence type="ECO:0000313" key="5">
    <source>
        <dbReference type="EMBL" id="QNL43751.1"/>
    </source>
</evidence>
<proteinExistence type="predicted"/>
<dbReference type="InterPro" id="IPR003018">
    <property type="entry name" value="GAF"/>
</dbReference>
<feature type="domain" description="HD" evidence="3">
    <location>
        <begin position="672"/>
        <end position="794"/>
    </location>
</feature>
<feature type="transmembrane region" description="Helical" evidence="1">
    <location>
        <begin position="171"/>
        <end position="191"/>
    </location>
</feature>
<dbReference type="PROSITE" id="PS50887">
    <property type="entry name" value="GGDEF"/>
    <property type="match status" value="1"/>
</dbReference>
<dbReference type="InterPro" id="IPR006675">
    <property type="entry name" value="HDIG_dom"/>
</dbReference>
<dbReference type="NCBIfam" id="TIGR00254">
    <property type="entry name" value="GGDEF"/>
    <property type="match status" value="1"/>
</dbReference>
<organism evidence="5 6">
    <name type="scientific">Oscillibacter hominis</name>
    <dbReference type="NCBI Taxonomy" id="2763056"/>
    <lineage>
        <taxon>Bacteria</taxon>
        <taxon>Bacillati</taxon>
        <taxon>Bacillota</taxon>
        <taxon>Clostridia</taxon>
        <taxon>Eubacteriales</taxon>
        <taxon>Oscillospiraceae</taxon>
        <taxon>Oscillibacter</taxon>
    </lineage>
</organism>
<dbReference type="SUPFAM" id="SSF55073">
    <property type="entry name" value="Nucleotide cyclase"/>
    <property type="match status" value="1"/>
</dbReference>
<dbReference type="InterPro" id="IPR031621">
    <property type="entry name" value="HisKA_7TM"/>
</dbReference>
<dbReference type="PANTHER" id="PTHR43155:SF2">
    <property type="entry name" value="CYCLIC DI-GMP PHOSPHODIESTERASE PA4108"/>
    <property type="match status" value="1"/>
</dbReference>
<dbReference type="AlphaFoldDB" id="A0A7G9B2H0"/>
<dbReference type="InterPro" id="IPR003607">
    <property type="entry name" value="HD/PDEase_dom"/>
</dbReference>
<dbReference type="NCBIfam" id="TIGR00277">
    <property type="entry name" value="HDIG"/>
    <property type="match status" value="1"/>
</dbReference>
<dbReference type="SMART" id="SM00267">
    <property type="entry name" value="GGDEF"/>
    <property type="match status" value="1"/>
</dbReference>
<evidence type="ECO:0000259" key="2">
    <source>
        <dbReference type="PROSITE" id="PS50887"/>
    </source>
</evidence>
<dbReference type="Pfam" id="PF00990">
    <property type="entry name" value="GGDEF"/>
    <property type="match status" value="1"/>
</dbReference>
<dbReference type="PANTHER" id="PTHR43155">
    <property type="entry name" value="CYCLIC DI-GMP PHOSPHODIESTERASE PA4108-RELATED"/>
    <property type="match status" value="1"/>
</dbReference>
<dbReference type="Gene3D" id="3.30.450.40">
    <property type="match status" value="1"/>
</dbReference>
<dbReference type="InterPro" id="IPR000160">
    <property type="entry name" value="GGDEF_dom"/>
</dbReference>
<evidence type="ECO:0000259" key="3">
    <source>
        <dbReference type="PROSITE" id="PS51831"/>
    </source>
</evidence>
<dbReference type="Pfam" id="PF13487">
    <property type="entry name" value="HD_5"/>
    <property type="match status" value="1"/>
</dbReference>
<keyword evidence="6" id="KW-1185">Reference proteome</keyword>
<feature type="domain" description="HD-GYP" evidence="4">
    <location>
        <begin position="650"/>
        <end position="845"/>
    </location>
</feature>
<dbReference type="EMBL" id="CP060490">
    <property type="protein sequence ID" value="QNL43751.1"/>
    <property type="molecule type" value="Genomic_DNA"/>
</dbReference>
<feature type="transmembrane region" description="Helical" evidence="1">
    <location>
        <begin position="97"/>
        <end position="118"/>
    </location>
</feature>
<dbReference type="InterPro" id="IPR006674">
    <property type="entry name" value="HD_domain"/>
</dbReference>
<feature type="transmembrane region" description="Helical" evidence="1">
    <location>
        <begin position="65"/>
        <end position="85"/>
    </location>
</feature>
<dbReference type="CDD" id="cd01949">
    <property type="entry name" value="GGDEF"/>
    <property type="match status" value="1"/>
</dbReference>
<dbReference type="SMART" id="SM00471">
    <property type="entry name" value="HDc"/>
    <property type="match status" value="1"/>
</dbReference>
<dbReference type="CDD" id="cd00077">
    <property type="entry name" value="HDc"/>
    <property type="match status" value="1"/>
</dbReference>
<dbReference type="InterPro" id="IPR037522">
    <property type="entry name" value="HD_GYP_dom"/>
</dbReference>
<keyword evidence="1" id="KW-1133">Transmembrane helix</keyword>
<dbReference type="InterPro" id="IPR043128">
    <property type="entry name" value="Rev_trsase/Diguanyl_cyclase"/>
</dbReference>
<dbReference type="PROSITE" id="PS51832">
    <property type="entry name" value="HD_GYP"/>
    <property type="match status" value="1"/>
</dbReference>
<dbReference type="SUPFAM" id="SSF109604">
    <property type="entry name" value="HD-domain/PDEase-like"/>
    <property type="match status" value="1"/>
</dbReference>
<keyword evidence="1" id="KW-0812">Transmembrane</keyword>
<accession>A0A7G9B2H0</accession>
<dbReference type="SMART" id="SM00065">
    <property type="entry name" value="GAF"/>
    <property type="match status" value="1"/>
</dbReference>
<dbReference type="InterPro" id="IPR029787">
    <property type="entry name" value="Nucleotide_cyclase"/>
</dbReference>
<keyword evidence="1" id="KW-0472">Membrane</keyword>
<dbReference type="KEGG" id="ohi:H8790_09765"/>
<dbReference type="InterPro" id="IPR029016">
    <property type="entry name" value="GAF-like_dom_sf"/>
</dbReference>